<dbReference type="AlphaFoldDB" id="A0A0P1BE23"/>
<dbReference type="EMBL" id="CCYA01000240">
    <property type="protein sequence ID" value="CEH14087.1"/>
    <property type="molecule type" value="Genomic_DNA"/>
</dbReference>
<dbReference type="GO" id="GO:0005737">
    <property type="term" value="C:cytoplasm"/>
    <property type="evidence" value="ECO:0007669"/>
    <property type="project" value="TreeGrafter"/>
</dbReference>
<dbReference type="Pfam" id="PF12937">
    <property type="entry name" value="F-box-like"/>
    <property type="match status" value="1"/>
</dbReference>
<evidence type="ECO:0000313" key="3">
    <source>
        <dbReference type="EMBL" id="CEH14087.1"/>
    </source>
</evidence>
<accession>A0A0P1BE23</accession>
<dbReference type="InterPro" id="IPR001810">
    <property type="entry name" value="F-box_dom"/>
</dbReference>
<keyword evidence="4" id="KW-1185">Reference proteome</keyword>
<proteinExistence type="predicted"/>
<protein>
    <submittedName>
        <fullName evidence="3">F-box domain</fullName>
    </submittedName>
</protein>
<dbReference type="Proteomes" id="UP000054845">
    <property type="component" value="Unassembled WGS sequence"/>
</dbReference>
<dbReference type="OrthoDB" id="3226064at2759"/>
<dbReference type="GO" id="GO:0031146">
    <property type="term" value="P:SCF-dependent proteasomal ubiquitin-dependent protein catabolic process"/>
    <property type="evidence" value="ECO:0007669"/>
    <property type="project" value="TreeGrafter"/>
</dbReference>
<name>A0A0P1BE23_9BASI</name>
<feature type="domain" description="F-box" evidence="2">
    <location>
        <begin position="31"/>
        <end position="78"/>
    </location>
</feature>
<dbReference type="Gene3D" id="1.20.1280.50">
    <property type="match status" value="1"/>
</dbReference>
<sequence length="1148" mass="127755">MTAILAFTPSKRRADEMCMDATIQAPALFASAPIIRLPPELLDLILVSLDAHSLLALHLTCKRFQSHIASATHLWKLLYDSRWDTPDGERTLLYPYIGHPLDTAVAEASSHHDDAPSRAKNKGKTKAKIICEQGNVRPTISIQKSLRSHLRHEFRPDEQAKRFARAAALVRMGAECELIMLANQAEVCRTLLAALHSRTLRCNRANSILPPSRASQTLTRLFDDTPAGRRAFSVWIYPRTACAQVAEWQRQQHNTGIVGQRGHVMQESILDGQFSSASVAEPLFKKNYKANASKGSRSTAAFRGGDRRSARLRHANTPQHLRFIFEKATNLGGAYKRALPTSLEEIPPVDEELAAELHCHYGPREMLDDVFTQSLAHKLPNRGDSHPRMNRKGTLRSVHRRSEAQCKLLRAIGSSVEHAAGAFVDPESSSELEDEEADLISDPRLWYPANTLTGHAASLGSTQGPSGDVLLRAAAKRIVYDTARWGTSNGWGPFHAFDQSGDAEDNLPASVRHLDPLLCETERNECQSRIHKREDPTTPPILSSSLPELPHYKYDPQLSPSANDVMRRFQIATCCAPTWVESQLPSFLASLTTVKKRLSCNPDASYRWLQDHLSRYMQSEPAEHVFRSPDVVLLQRYLFGETAATGRKRSSFNLTSSVAPESDVEEGAEISSATSTDASGDDEHNLGNSSSELSTDGILEIISFDSSQGSPFPIDQPEDHIAGAAQADDDVLFLSEDESDEDFTSETSDYEGIFSLMEGDEFGRDSMEFRLRLLIGQAQGGLARREMRNAKLRRLLHPVPHEKTVNWLALEAIQTVMRCNILHARQVHHWGVAFASATAGPRSLNPQLGAPSHDDFVDPEHARNRTSHLLLPPWGWAHSRGERPQPQDLESPDSHDWAHIEGVWIGTYAFLDFSDWLAYNGLVAAQRGHTAGPHDHQQYSNPPKLTHVHEAVGDFLELRLRLLSAVEKSTRADLVDVSSEYQDPDYPPLHFEGATHHYMLEEEDGDVSGGATRRGRVHGVARPVFASSGDKSVGQRRAIAAIHMTFTHSYDGEERWKLEGVQAGPPGSRAAVYGIWTDANRGAIQEVLRRKSTRVETVCRSLSTCAECPYLSATDPCGPWTYWRVDERKWKDVLEELQQRRQASSEAS</sequence>
<dbReference type="PANTHER" id="PTHR12874">
    <property type="entry name" value="F-BOX ONLY PROTEIN 48-RELATED"/>
    <property type="match status" value="1"/>
</dbReference>
<dbReference type="GO" id="GO:0019005">
    <property type="term" value="C:SCF ubiquitin ligase complex"/>
    <property type="evidence" value="ECO:0007669"/>
    <property type="project" value="TreeGrafter"/>
</dbReference>
<dbReference type="PROSITE" id="PS50181">
    <property type="entry name" value="FBOX"/>
    <property type="match status" value="1"/>
</dbReference>
<evidence type="ECO:0000313" key="4">
    <source>
        <dbReference type="Proteomes" id="UP000054845"/>
    </source>
</evidence>
<evidence type="ECO:0000256" key="1">
    <source>
        <dbReference type="SAM" id="MobiDB-lite"/>
    </source>
</evidence>
<dbReference type="InterPro" id="IPR036047">
    <property type="entry name" value="F-box-like_dom_sf"/>
</dbReference>
<organism evidence="3 4">
    <name type="scientific">Ceraceosorus bombacis</name>
    <dbReference type="NCBI Taxonomy" id="401625"/>
    <lineage>
        <taxon>Eukaryota</taxon>
        <taxon>Fungi</taxon>
        <taxon>Dikarya</taxon>
        <taxon>Basidiomycota</taxon>
        <taxon>Ustilaginomycotina</taxon>
        <taxon>Exobasidiomycetes</taxon>
        <taxon>Ceraceosorales</taxon>
        <taxon>Ceraceosoraceae</taxon>
        <taxon>Ceraceosorus</taxon>
    </lineage>
</organism>
<evidence type="ECO:0000259" key="2">
    <source>
        <dbReference type="PROSITE" id="PS50181"/>
    </source>
</evidence>
<dbReference type="PANTHER" id="PTHR12874:SF9">
    <property type="entry name" value="F-BOX ONLY PROTEIN 48"/>
    <property type="match status" value="1"/>
</dbReference>
<dbReference type="SUPFAM" id="SSF81383">
    <property type="entry name" value="F-box domain"/>
    <property type="match status" value="1"/>
</dbReference>
<reference evidence="3 4" key="1">
    <citation type="submission" date="2014-09" db="EMBL/GenBank/DDBJ databases">
        <authorList>
            <person name="Magalhaes I.L.F."/>
            <person name="Oliveira U."/>
            <person name="Santos F.R."/>
            <person name="Vidigal T.H.D.A."/>
            <person name="Brescovit A.D."/>
            <person name="Santos A.J."/>
        </authorList>
    </citation>
    <scope>NUCLEOTIDE SEQUENCE [LARGE SCALE GENOMIC DNA]</scope>
</reference>
<feature type="region of interest" description="Disordered" evidence="1">
    <location>
        <begin position="650"/>
        <end position="692"/>
    </location>
</feature>